<name>A0A2P9DRS3_PLARE</name>
<dbReference type="AlphaFoldDB" id="A0A2P9DRS3"/>
<protein>
    <recommendedName>
        <fullName evidence="6">Stevor</fullName>
    </recommendedName>
</protein>
<keyword evidence="1" id="KW-0175">Coiled coil</keyword>
<evidence type="ECO:0000256" key="3">
    <source>
        <dbReference type="SAM" id="SignalP"/>
    </source>
</evidence>
<evidence type="ECO:0000256" key="1">
    <source>
        <dbReference type="SAM" id="Coils"/>
    </source>
</evidence>
<dbReference type="VEuPathDB" id="PlasmoDB:PRCDC_1477700"/>
<keyword evidence="2" id="KW-0812">Transmembrane</keyword>
<feature type="coiled-coil region" evidence="1">
    <location>
        <begin position="82"/>
        <end position="116"/>
    </location>
</feature>
<dbReference type="EMBL" id="LT969577">
    <property type="protein sequence ID" value="SOV83688.1"/>
    <property type="molecule type" value="Genomic_DNA"/>
</dbReference>
<dbReference type="VEuPathDB" id="PlasmoDB:PRG01_1478400"/>
<organism evidence="4 5">
    <name type="scientific">Plasmodium reichenowi</name>
    <dbReference type="NCBI Taxonomy" id="5854"/>
    <lineage>
        <taxon>Eukaryota</taxon>
        <taxon>Sar</taxon>
        <taxon>Alveolata</taxon>
        <taxon>Apicomplexa</taxon>
        <taxon>Aconoidasida</taxon>
        <taxon>Haemosporida</taxon>
        <taxon>Plasmodiidae</taxon>
        <taxon>Plasmodium</taxon>
        <taxon>Plasmodium (Laverania)</taxon>
    </lineage>
</organism>
<feature type="transmembrane region" description="Helical" evidence="2">
    <location>
        <begin position="301"/>
        <end position="323"/>
    </location>
</feature>
<sequence>MNIIYFNILFFALFLDTFISSHTNIPRTHNNNSKNATIKKTPVDTIPDVITLEYIREQLKQIQLIKDEIIKDKLKKIKFLKKKSKSKNDQNLKRDIENLEREILDTKILCDDYIKNELKEISLIKDEIVKDKIEKDQWKKNKLIDYELNRLFYEAKKKELRQLYDKYLNEQLENRKLQKHKVKKKKKKHQRKTFFELWSAFYELLEEKVHKYNIGGYTIVMGLLAAIGKSIHSIYATCTACAVANAKVISCVKSGISLTYNAETLALSPLANSMKVAACSNAFAKATACASSAVSVEVSSIVVALIIIIVCVIALIGLICFLVENKESILENKYVQKIMPYIEKIINSKYVSRTITGLNDFYLSKQLIYII</sequence>
<evidence type="ECO:0000256" key="2">
    <source>
        <dbReference type="SAM" id="Phobius"/>
    </source>
</evidence>
<reference evidence="4 5" key="1">
    <citation type="submission" date="2016-09" db="EMBL/GenBank/DDBJ databases">
        <authorList>
            <consortium name="Pathogen Informatics"/>
        </authorList>
    </citation>
    <scope>NUCLEOTIDE SEQUENCE [LARGE SCALE GENOMIC DNA]</scope>
</reference>
<evidence type="ECO:0008006" key="6">
    <source>
        <dbReference type="Google" id="ProtNLM"/>
    </source>
</evidence>
<keyword evidence="2" id="KW-1133">Transmembrane helix</keyword>
<accession>A0A2P9DRS3</accession>
<dbReference type="Proteomes" id="UP000240500">
    <property type="component" value="Chromosome 14"/>
</dbReference>
<gene>
    <name evidence="4" type="ORF">PRG01_1478400</name>
</gene>
<keyword evidence="2" id="KW-0472">Membrane</keyword>
<feature type="chain" id="PRO_5015167896" description="Stevor" evidence="3">
    <location>
        <begin position="24"/>
        <end position="371"/>
    </location>
</feature>
<proteinExistence type="predicted"/>
<keyword evidence="3" id="KW-0732">Signal</keyword>
<feature type="signal peptide" evidence="3">
    <location>
        <begin position="1"/>
        <end position="23"/>
    </location>
</feature>
<evidence type="ECO:0000313" key="5">
    <source>
        <dbReference type="Proteomes" id="UP000240500"/>
    </source>
</evidence>
<evidence type="ECO:0000313" key="4">
    <source>
        <dbReference type="EMBL" id="SOV83688.1"/>
    </source>
</evidence>